<keyword evidence="1" id="KW-1017">Isopeptide bond</keyword>
<keyword evidence="2" id="KW-0158">Chromosome</keyword>
<keyword evidence="2" id="KW-0539">Nucleus</keyword>
<dbReference type="EMBL" id="CAJPEV010001510">
    <property type="protein sequence ID" value="CAG0893039.1"/>
    <property type="molecule type" value="Genomic_DNA"/>
</dbReference>
<dbReference type="GO" id="GO:0005634">
    <property type="term" value="C:nucleus"/>
    <property type="evidence" value="ECO:0007669"/>
    <property type="project" value="UniProtKB-SubCell"/>
</dbReference>
<protein>
    <recommendedName>
        <fullName evidence="2">Histone H2A</fullName>
    </recommendedName>
</protein>
<dbReference type="Gene3D" id="1.10.20.10">
    <property type="entry name" value="Histone, subunit A"/>
    <property type="match status" value="1"/>
</dbReference>
<comment type="similarity">
    <text evidence="2">Belongs to the histone H2A family.</text>
</comment>
<sequence length="109" mass="11958">MTGRATRGSRRRRTRTDRAGLRFSVARAHRHLRSGRYADRVGVGAAVYLAAVVEYLAVEVLGIAGDAARDDGRSRISPRHIQRAVYIDPELSRLLSDVTISNGRIGTSV</sequence>
<name>A0A7R8XC70_9CRUS</name>
<evidence type="ECO:0000259" key="3">
    <source>
        <dbReference type="Pfam" id="PF00125"/>
    </source>
</evidence>
<dbReference type="PANTHER" id="PTHR23430">
    <property type="entry name" value="HISTONE H2A"/>
    <property type="match status" value="1"/>
</dbReference>
<evidence type="ECO:0000313" key="4">
    <source>
        <dbReference type="EMBL" id="CAD7247605.1"/>
    </source>
</evidence>
<reference evidence="4" key="1">
    <citation type="submission" date="2020-11" db="EMBL/GenBank/DDBJ databases">
        <authorList>
            <person name="Tran Van P."/>
        </authorList>
    </citation>
    <scope>NUCLEOTIDE SEQUENCE</scope>
</reference>
<dbReference type="SUPFAM" id="SSF47113">
    <property type="entry name" value="Histone-fold"/>
    <property type="match status" value="1"/>
</dbReference>
<evidence type="ECO:0000313" key="5">
    <source>
        <dbReference type="Proteomes" id="UP000677054"/>
    </source>
</evidence>
<keyword evidence="5" id="KW-1185">Reference proteome</keyword>
<dbReference type="GO" id="GO:0003677">
    <property type="term" value="F:DNA binding"/>
    <property type="evidence" value="ECO:0007669"/>
    <property type="project" value="UniProtKB-KW"/>
</dbReference>
<accession>A0A7R8XC70</accession>
<proteinExistence type="inferred from homology"/>
<dbReference type="InterPro" id="IPR007125">
    <property type="entry name" value="H2A/H2B/H3"/>
</dbReference>
<dbReference type="AlphaFoldDB" id="A0A7R8XC70"/>
<keyword evidence="2" id="KW-0238">DNA-binding</keyword>
<gene>
    <name evidence="4" type="ORF">DSTB1V02_LOCUS7435</name>
</gene>
<evidence type="ECO:0000256" key="1">
    <source>
        <dbReference type="ARBA" id="ARBA00022499"/>
    </source>
</evidence>
<comment type="subunit">
    <text evidence="2">The nucleosome is a histone octamer containing two molecules each of H2A, H2B, H3 and H4 assembled in one H3-H4 heterotetramer and two H2A-H2B heterodimers. The octamer wraps approximately 147 bp of DNA.</text>
</comment>
<dbReference type="InterPro" id="IPR009072">
    <property type="entry name" value="Histone-fold"/>
</dbReference>
<dbReference type="GO" id="GO:0030527">
    <property type="term" value="F:structural constituent of chromatin"/>
    <property type="evidence" value="ECO:0007669"/>
    <property type="project" value="InterPro"/>
</dbReference>
<dbReference type="Pfam" id="PF00125">
    <property type="entry name" value="Histone"/>
    <property type="match status" value="1"/>
</dbReference>
<evidence type="ECO:0000256" key="2">
    <source>
        <dbReference type="RuleBase" id="RU003767"/>
    </source>
</evidence>
<keyword evidence="2" id="KW-0544">Nucleosome core</keyword>
<dbReference type="InterPro" id="IPR002119">
    <property type="entry name" value="Histone_H2A"/>
</dbReference>
<dbReference type="Proteomes" id="UP000677054">
    <property type="component" value="Unassembled WGS sequence"/>
</dbReference>
<dbReference type="CDD" id="cd00074">
    <property type="entry name" value="HFD_H2A"/>
    <property type="match status" value="1"/>
</dbReference>
<dbReference type="SMART" id="SM00414">
    <property type="entry name" value="H2A"/>
    <property type="match status" value="1"/>
</dbReference>
<dbReference type="EMBL" id="LR901027">
    <property type="protein sequence ID" value="CAD7247605.1"/>
    <property type="molecule type" value="Genomic_DNA"/>
</dbReference>
<dbReference type="GO" id="GO:0000786">
    <property type="term" value="C:nucleosome"/>
    <property type="evidence" value="ECO:0007669"/>
    <property type="project" value="UniProtKB-KW"/>
</dbReference>
<organism evidence="4">
    <name type="scientific">Darwinula stevensoni</name>
    <dbReference type="NCBI Taxonomy" id="69355"/>
    <lineage>
        <taxon>Eukaryota</taxon>
        <taxon>Metazoa</taxon>
        <taxon>Ecdysozoa</taxon>
        <taxon>Arthropoda</taxon>
        <taxon>Crustacea</taxon>
        <taxon>Oligostraca</taxon>
        <taxon>Ostracoda</taxon>
        <taxon>Podocopa</taxon>
        <taxon>Podocopida</taxon>
        <taxon>Darwinulocopina</taxon>
        <taxon>Darwinuloidea</taxon>
        <taxon>Darwinulidae</taxon>
        <taxon>Darwinula</taxon>
    </lineage>
</organism>
<feature type="domain" description="Core Histone H2A/H2B/H3" evidence="3">
    <location>
        <begin position="5"/>
        <end position="87"/>
    </location>
</feature>
<dbReference type="GO" id="GO:0046982">
    <property type="term" value="F:protein heterodimerization activity"/>
    <property type="evidence" value="ECO:0007669"/>
    <property type="project" value="InterPro"/>
</dbReference>
<dbReference type="PRINTS" id="PR00620">
    <property type="entry name" value="HISTONEH2A"/>
</dbReference>
<comment type="subcellular location">
    <subcellularLocation>
        <location evidence="2">Nucleus</location>
    </subcellularLocation>
</comment>